<evidence type="ECO:0000313" key="1">
    <source>
        <dbReference type="EMBL" id="MDQ0008235.1"/>
    </source>
</evidence>
<protein>
    <submittedName>
        <fullName evidence="1">Uncharacterized protein</fullName>
    </submittedName>
</protein>
<sequence length="239" mass="26246">MRPEQVAFLGEYASIGKDRHVFVQVMCWPTVPMAWTALTQAVANLREVRGDMMALCIPVKGGTSWVHEIAPQLALPLERDPGAAESTLAALIRRLPVRFSVAVVEHEARGAKGGDASRHRSLFSGCLAAYSAYLKSTKQASCRLVIAADKGHPQNDSQQQAYRDLLPYLDSASQFGALDLTHWTETTVPLALEMSQLAAAAVGRHVQQPNEPSPLFETILEHLVPPSRFDALGRQKRRK</sequence>
<gene>
    <name evidence="1" type="ORF">J2T07_000394</name>
</gene>
<dbReference type="Proteomes" id="UP001237737">
    <property type="component" value="Unassembled WGS sequence"/>
</dbReference>
<organism evidence="1 2">
    <name type="scientific">Luteibacter jiangsuensis</name>
    <dbReference type="NCBI Taxonomy" id="637577"/>
    <lineage>
        <taxon>Bacteria</taxon>
        <taxon>Pseudomonadati</taxon>
        <taxon>Pseudomonadota</taxon>
        <taxon>Gammaproteobacteria</taxon>
        <taxon>Lysobacterales</taxon>
        <taxon>Rhodanobacteraceae</taxon>
        <taxon>Luteibacter</taxon>
    </lineage>
</organism>
<dbReference type="EMBL" id="JAUSSK010000001">
    <property type="protein sequence ID" value="MDQ0008235.1"/>
    <property type="molecule type" value="Genomic_DNA"/>
</dbReference>
<reference evidence="1 2" key="1">
    <citation type="submission" date="2023-07" db="EMBL/GenBank/DDBJ databases">
        <title>Sorghum-associated microbial communities from plants grown in Nebraska, USA.</title>
        <authorList>
            <person name="Schachtman D."/>
        </authorList>
    </citation>
    <scope>NUCLEOTIDE SEQUENCE [LARGE SCALE GENOMIC DNA]</scope>
    <source>
        <strain evidence="1 2">CC60</strain>
    </source>
</reference>
<comment type="caution">
    <text evidence="1">The sequence shown here is derived from an EMBL/GenBank/DDBJ whole genome shotgun (WGS) entry which is preliminary data.</text>
</comment>
<name>A0ABT9STC2_9GAMM</name>
<dbReference type="RefSeq" id="WP_306846887.1">
    <property type="nucleotide sequence ID" value="NZ_JAUSSK010000001.1"/>
</dbReference>
<evidence type="ECO:0000313" key="2">
    <source>
        <dbReference type="Proteomes" id="UP001237737"/>
    </source>
</evidence>
<accession>A0ABT9STC2</accession>
<keyword evidence="2" id="KW-1185">Reference proteome</keyword>
<proteinExistence type="predicted"/>